<dbReference type="STRING" id="545695.TREAZ_0063"/>
<keyword evidence="2" id="KW-1185">Reference proteome</keyword>
<name>F5YFL4_LEAAZ</name>
<sequence>MFIAERIIHSVREEEQTATLKEAADSLYEDYKNDPNLTAFTSLDYEEFYETR</sequence>
<dbReference type="KEGG" id="taz:TREAZ_0063"/>
<dbReference type="AlphaFoldDB" id="F5YFL4"/>
<dbReference type="Proteomes" id="UP000009222">
    <property type="component" value="Chromosome"/>
</dbReference>
<dbReference type="HOGENOM" id="CLU_3085883_0_0_12"/>
<evidence type="ECO:0000313" key="2">
    <source>
        <dbReference type="Proteomes" id="UP000009222"/>
    </source>
</evidence>
<organism evidence="1 2">
    <name type="scientific">Leadbettera azotonutricia (strain ATCC BAA-888 / DSM 13862 / ZAS-9)</name>
    <name type="common">Treponema azotonutricium</name>
    <dbReference type="NCBI Taxonomy" id="545695"/>
    <lineage>
        <taxon>Bacteria</taxon>
        <taxon>Pseudomonadati</taxon>
        <taxon>Spirochaetota</taxon>
        <taxon>Spirochaetia</taxon>
        <taxon>Spirochaetales</taxon>
        <taxon>Breznakiellaceae</taxon>
        <taxon>Leadbettera</taxon>
    </lineage>
</organism>
<accession>F5YFL4</accession>
<dbReference type="InParanoid" id="F5YFL4"/>
<reference evidence="1 2" key="2">
    <citation type="journal article" date="2011" name="ISME J.">
        <title>RNA-seq reveals cooperative metabolic interactions between two termite-gut spirochete species in co-culture.</title>
        <authorList>
            <person name="Rosenthal A.Z."/>
            <person name="Matson E.G."/>
            <person name="Eldar A."/>
            <person name="Leadbetter J.R."/>
        </authorList>
    </citation>
    <scope>NUCLEOTIDE SEQUENCE [LARGE SCALE GENOMIC DNA]</scope>
    <source>
        <strain evidence="2">ATCC BAA-888 / DSM 13862 / ZAS-9</strain>
    </source>
</reference>
<reference evidence="2" key="1">
    <citation type="submission" date="2009-12" db="EMBL/GenBank/DDBJ databases">
        <title>Complete sequence of Treponema azotonutricium strain ZAS-9.</title>
        <authorList>
            <person name="Tetu S.G."/>
            <person name="Matson E."/>
            <person name="Ren Q."/>
            <person name="Seshadri R."/>
            <person name="Elbourne L."/>
            <person name="Hassan K.A."/>
            <person name="Durkin A."/>
            <person name="Radune D."/>
            <person name="Mohamoud Y."/>
            <person name="Shay R."/>
            <person name="Jin S."/>
            <person name="Zhang X."/>
            <person name="Lucey K."/>
            <person name="Ballor N.R."/>
            <person name="Ottesen E."/>
            <person name="Rosenthal R."/>
            <person name="Allen A."/>
            <person name="Leadbetter J.R."/>
            <person name="Paulsen I.T."/>
        </authorList>
    </citation>
    <scope>NUCLEOTIDE SEQUENCE [LARGE SCALE GENOMIC DNA]</scope>
    <source>
        <strain evidence="2">ATCC BAA-888 / DSM 13862 / ZAS-9</strain>
    </source>
</reference>
<protein>
    <submittedName>
        <fullName evidence="1">Uncharacterized protein</fullName>
    </submittedName>
</protein>
<dbReference type="EMBL" id="CP001841">
    <property type="protein sequence ID" value="AEF82064.1"/>
    <property type="molecule type" value="Genomic_DNA"/>
</dbReference>
<gene>
    <name evidence="1" type="ordered locus">TREAZ_0063</name>
</gene>
<evidence type="ECO:0000313" key="1">
    <source>
        <dbReference type="EMBL" id="AEF82064.1"/>
    </source>
</evidence>
<proteinExistence type="predicted"/>